<evidence type="ECO:0000313" key="3">
    <source>
        <dbReference type="Proteomes" id="UP001283361"/>
    </source>
</evidence>
<keyword evidence="3" id="KW-1185">Reference proteome</keyword>
<accession>A0AAE0Y1B1</accession>
<reference evidence="2" key="1">
    <citation type="journal article" date="2023" name="G3 (Bethesda)">
        <title>A reference genome for the long-term kleptoplast-retaining sea slug Elysia crispata morphotype clarki.</title>
        <authorList>
            <person name="Eastman K.E."/>
            <person name="Pendleton A.L."/>
            <person name="Shaikh M.A."/>
            <person name="Suttiyut T."/>
            <person name="Ogas R."/>
            <person name="Tomko P."/>
            <person name="Gavelis G."/>
            <person name="Widhalm J.R."/>
            <person name="Wisecaver J.H."/>
        </authorList>
    </citation>
    <scope>NUCLEOTIDE SEQUENCE</scope>
    <source>
        <strain evidence="2">ECLA1</strain>
    </source>
</reference>
<dbReference type="EMBL" id="JAWDGP010007160">
    <property type="protein sequence ID" value="KAK3729034.1"/>
    <property type="molecule type" value="Genomic_DNA"/>
</dbReference>
<feature type="region of interest" description="Disordered" evidence="1">
    <location>
        <begin position="1"/>
        <end position="60"/>
    </location>
</feature>
<evidence type="ECO:0000313" key="2">
    <source>
        <dbReference type="EMBL" id="KAK3729034.1"/>
    </source>
</evidence>
<dbReference type="AlphaFoldDB" id="A0AAE0Y1B1"/>
<gene>
    <name evidence="2" type="ORF">RRG08_005407</name>
</gene>
<name>A0AAE0Y1B1_9GAST</name>
<proteinExistence type="predicted"/>
<evidence type="ECO:0000256" key="1">
    <source>
        <dbReference type="SAM" id="MobiDB-lite"/>
    </source>
</evidence>
<sequence>MSSAAPADVNRLQIPSDTSGGGTPSADQQSHRGYGGGQPQRSPSAAGSLPGRKRRGSTVPVSVAGEVDCTAWCVHDSTETLCALDFYTNLI</sequence>
<protein>
    <submittedName>
        <fullName evidence="2">Uncharacterized protein</fullName>
    </submittedName>
</protein>
<dbReference type="Proteomes" id="UP001283361">
    <property type="component" value="Unassembled WGS sequence"/>
</dbReference>
<organism evidence="2 3">
    <name type="scientific">Elysia crispata</name>
    <name type="common">lettuce slug</name>
    <dbReference type="NCBI Taxonomy" id="231223"/>
    <lineage>
        <taxon>Eukaryota</taxon>
        <taxon>Metazoa</taxon>
        <taxon>Spiralia</taxon>
        <taxon>Lophotrochozoa</taxon>
        <taxon>Mollusca</taxon>
        <taxon>Gastropoda</taxon>
        <taxon>Heterobranchia</taxon>
        <taxon>Euthyneura</taxon>
        <taxon>Panpulmonata</taxon>
        <taxon>Sacoglossa</taxon>
        <taxon>Placobranchoidea</taxon>
        <taxon>Plakobranchidae</taxon>
        <taxon>Elysia</taxon>
    </lineage>
</organism>
<comment type="caution">
    <text evidence="2">The sequence shown here is derived from an EMBL/GenBank/DDBJ whole genome shotgun (WGS) entry which is preliminary data.</text>
</comment>